<evidence type="ECO:0000256" key="4">
    <source>
        <dbReference type="SAM" id="Phobius"/>
    </source>
</evidence>
<dbReference type="RefSeq" id="WP_244386898.1">
    <property type="nucleotide sequence ID" value="NZ_AP025564.1"/>
</dbReference>
<organism evidence="6 7">
    <name type="scientific">Raoultibacter timonensis</name>
    <dbReference type="NCBI Taxonomy" id="1907662"/>
    <lineage>
        <taxon>Bacteria</taxon>
        <taxon>Bacillati</taxon>
        <taxon>Actinomycetota</taxon>
        <taxon>Coriobacteriia</taxon>
        <taxon>Eggerthellales</taxon>
        <taxon>Eggerthellaceae</taxon>
        <taxon>Raoultibacter</taxon>
    </lineage>
</organism>
<protein>
    <recommendedName>
        <fullName evidence="5">HTH luxR-type domain-containing protein</fullName>
    </recommendedName>
</protein>
<dbReference type="PRINTS" id="PR00038">
    <property type="entry name" value="HTHLUXR"/>
</dbReference>
<dbReference type="Pfam" id="PF00196">
    <property type="entry name" value="GerE"/>
    <property type="match status" value="1"/>
</dbReference>
<reference evidence="6 7" key="1">
    <citation type="submission" date="2022-01" db="EMBL/GenBank/DDBJ databases">
        <title>Novel bile acid biosynthetic pathways are enriched in the microbiome of centenarians.</title>
        <authorList>
            <person name="Sato Y."/>
            <person name="Atarashi K."/>
            <person name="Plichta R.D."/>
            <person name="Arai Y."/>
            <person name="Sasajima S."/>
            <person name="Kearney M.S."/>
            <person name="Suda W."/>
            <person name="Takeshita K."/>
            <person name="Sasaki T."/>
            <person name="Okamoto S."/>
            <person name="Skelly N.A."/>
            <person name="Okamura Y."/>
            <person name="Vlamakis H."/>
            <person name="Li Y."/>
            <person name="Tanoue T."/>
            <person name="Takei H."/>
            <person name="Nittono H."/>
            <person name="Narushima S."/>
            <person name="Irie J."/>
            <person name="Itoh H."/>
            <person name="Moriya K."/>
            <person name="Sugiura Y."/>
            <person name="Suematsu M."/>
            <person name="Moritoki N."/>
            <person name="Shibata S."/>
            <person name="Littman R.D."/>
            <person name="Fischbach A.M."/>
            <person name="Uwamino Y."/>
            <person name="Inoue T."/>
            <person name="Honda A."/>
            <person name="Hattori M."/>
            <person name="Murai T."/>
            <person name="Xavier J.R."/>
            <person name="Hirose N."/>
            <person name="Honda K."/>
        </authorList>
    </citation>
    <scope>NUCLEOTIDE SEQUENCE [LARGE SCALE GENOMIC DNA]</scope>
    <source>
        <strain evidence="6 7">CE91-St30</strain>
    </source>
</reference>
<keyword evidence="1" id="KW-0805">Transcription regulation</keyword>
<evidence type="ECO:0000259" key="5">
    <source>
        <dbReference type="PROSITE" id="PS50043"/>
    </source>
</evidence>
<feature type="transmembrane region" description="Helical" evidence="4">
    <location>
        <begin position="209"/>
        <end position="232"/>
    </location>
</feature>
<gene>
    <name evidence="6" type="ORF">CE91St30_28850</name>
</gene>
<keyword evidence="2" id="KW-0238">DNA-binding</keyword>
<feature type="transmembrane region" description="Helical" evidence="4">
    <location>
        <begin position="171"/>
        <end position="188"/>
    </location>
</feature>
<keyword evidence="4" id="KW-0812">Transmembrane</keyword>
<dbReference type="CDD" id="cd06170">
    <property type="entry name" value="LuxR_C_like"/>
    <property type="match status" value="1"/>
</dbReference>
<dbReference type="SMART" id="SM00421">
    <property type="entry name" value="HTH_LUXR"/>
    <property type="match status" value="1"/>
</dbReference>
<keyword evidence="7" id="KW-1185">Reference proteome</keyword>
<dbReference type="PROSITE" id="PS50043">
    <property type="entry name" value="HTH_LUXR_2"/>
    <property type="match status" value="1"/>
</dbReference>
<feature type="transmembrane region" description="Helical" evidence="4">
    <location>
        <begin position="244"/>
        <end position="263"/>
    </location>
</feature>
<evidence type="ECO:0000256" key="3">
    <source>
        <dbReference type="ARBA" id="ARBA00023163"/>
    </source>
</evidence>
<dbReference type="PANTHER" id="PTHR44688">
    <property type="entry name" value="DNA-BINDING TRANSCRIPTIONAL ACTIVATOR DEVR_DOSR"/>
    <property type="match status" value="1"/>
</dbReference>
<dbReference type="PANTHER" id="PTHR44688:SF16">
    <property type="entry name" value="DNA-BINDING TRANSCRIPTIONAL ACTIVATOR DEVR_DOSR"/>
    <property type="match status" value="1"/>
</dbReference>
<feature type="transmembrane region" description="Helical" evidence="4">
    <location>
        <begin position="298"/>
        <end position="320"/>
    </location>
</feature>
<keyword evidence="3" id="KW-0804">Transcription</keyword>
<feature type="transmembrane region" description="Helical" evidence="4">
    <location>
        <begin position="52"/>
        <end position="71"/>
    </location>
</feature>
<feature type="domain" description="HTH luxR-type" evidence="5">
    <location>
        <begin position="416"/>
        <end position="481"/>
    </location>
</feature>
<feature type="transmembrane region" description="Helical" evidence="4">
    <location>
        <begin position="83"/>
        <end position="104"/>
    </location>
</feature>
<evidence type="ECO:0000256" key="1">
    <source>
        <dbReference type="ARBA" id="ARBA00023015"/>
    </source>
</evidence>
<dbReference type="Gene3D" id="1.10.10.10">
    <property type="entry name" value="Winged helix-like DNA-binding domain superfamily/Winged helix DNA-binding domain"/>
    <property type="match status" value="1"/>
</dbReference>
<dbReference type="SUPFAM" id="SSF46894">
    <property type="entry name" value="C-terminal effector domain of the bipartite response regulators"/>
    <property type="match status" value="1"/>
</dbReference>
<dbReference type="InterPro" id="IPR036388">
    <property type="entry name" value="WH-like_DNA-bd_sf"/>
</dbReference>
<feature type="transmembrane region" description="Helical" evidence="4">
    <location>
        <begin position="366"/>
        <end position="387"/>
    </location>
</feature>
<feature type="transmembrane region" description="Helical" evidence="4">
    <location>
        <begin position="148"/>
        <end position="165"/>
    </location>
</feature>
<feature type="transmembrane region" description="Helical" evidence="4">
    <location>
        <begin position="340"/>
        <end position="360"/>
    </location>
</feature>
<feature type="transmembrane region" description="Helical" evidence="4">
    <location>
        <begin position="21"/>
        <end position="40"/>
    </location>
</feature>
<proteinExistence type="predicted"/>
<dbReference type="Proteomes" id="UP001320544">
    <property type="component" value="Chromosome"/>
</dbReference>
<dbReference type="InterPro" id="IPR000792">
    <property type="entry name" value="Tscrpt_reg_LuxR_C"/>
</dbReference>
<accession>A0ABM7WMA5</accession>
<dbReference type="InterPro" id="IPR016032">
    <property type="entry name" value="Sig_transdc_resp-reg_C-effctor"/>
</dbReference>
<dbReference type="EMBL" id="AP025564">
    <property type="protein sequence ID" value="BDE97552.1"/>
    <property type="molecule type" value="Genomic_DNA"/>
</dbReference>
<feature type="transmembrane region" description="Helical" evidence="4">
    <location>
        <begin position="275"/>
        <end position="292"/>
    </location>
</feature>
<evidence type="ECO:0000313" key="6">
    <source>
        <dbReference type="EMBL" id="BDE97552.1"/>
    </source>
</evidence>
<feature type="transmembrane region" description="Helical" evidence="4">
    <location>
        <begin position="116"/>
        <end position="136"/>
    </location>
</feature>
<sequence length="482" mass="52379">MRLRNKEHRSGSGVLLPKRHAADLGWGFIVAWGLSIIFTGTFTNDDASNLGTFWLASMVGTPVGLLALSLAKDPFRSERVVDIAQMLALAGMVVGTAMLALSLWSESELVFGMQLFGGAVSSLGMAAFTVLWGSYYTKLDMQRIERSAAYSLMLAFGCYACVLVVPTSIAIVFIVCLPFFSILCLRSRSAKGGEAESGDDAVSRSEFNVLGFVRIGLGIVGATTVVSLFWSMVNSGTVPLPHNLFEASVLSGTAVAVLLMVYMTRFSRSLNLATLYRWVLPLIATAFALLFVPGVASALVACLVVFAAQALLNLLTFVYFAELSKRAHAPAHKVFGLGRFFLEVGFLLGILLTPLAMASVSDSWSYHGVFAVALAVLIVLVMGSIAIQDRLAFTLEDRAQQVKSSGTDALEAACDGVAERYQLTNREREILTYLSQGYSLPYIRNELYIAQSTIDTHVRHIYKKMGIHSKEELITEVRESIE</sequence>
<evidence type="ECO:0000313" key="7">
    <source>
        <dbReference type="Proteomes" id="UP001320544"/>
    </source>
</evidence>
<keyword evidence="4" id="KW-0472">Membrane</keyword>
<evidence type="ECO:0000256" key="2">
    <source>
        <dbReference type="ARBA" id="ARBA00023125"/>
    </source>
</evidence>
<keyword evidence="4" id="KW-1133">Transmembrane helix</keyword>
<name>A0ABM7WMA5_9ACTN</name>